<comment type="caution">
    <text evidence="1">The sequence shown here is derived from an EMBL/GenBank/DDBJ whole genome shotgun (WGS) entry which is preliminary data.</text>
</comment>
<dbReference type="EMBL" id="RDQH01000332">
    <property type="protein sequence ID" value="RXH95549.1"/>
    <property type="molecule type" value="Genomic_DNA"/>
</dbReference>
<name>A0A498JI59_MALDO</name>
<protein>
    <submittedName>
        <fullName evidence="1">Uncharacterized protein</fullName>
    </submittedName>
</protein>
<dbReference type="Proteomes" id="UP000290289">
    <property type="component" value="Chromosome 6"/>
</dbReference>
<reference evidence="1 2" key="1">
    <citation type="submission" date="2018-10" db="EMBL/GenBank/DDBJ databases">
        <title>A high-quality apple genome assembly.</title>
        <authorList>
            <person name="Hu J."/>
        </authorList>
    </citation>
    <scope>NUCLEOTIDE SEQUENCE [LARGE SCALE GENOMIC DNA]</scope>
    <source>
        <strain evidence="2">cv. HFTH1</strain>
        <tissue evidence="1">Young leaf</tissue>
    </source>
</reference>
<accession>A0A498JI59</accession>
<evidence type="ECO:0000313" key="1">
    <source>
        <dbReference type="EMBL" id="RXH95549.1"/>
    </source>
</evidence>
<organism evidence="1 2">
    <name type="scientific">Malus domestica</name>
    <name type="common">Apple</name>
    <name type="synonym">Pyrus malus</name>
    <dbReference type="NCBI Taxonomy" id="3750"/>
    <lineage>
        <taxon>Eukaryota</taxon>
        <taxon>Viridiplantae</taxon>
        <taxon>Streptophyta</taxon>
        <taxon>Embryophyta</taxon>
        <taxon>Tracheophyta</taxon>
        <taxon>Spermatophyta</taxon>
        <taxon>Magnoliopsida</taxon>
        <taxon>eudicotyledons</taxon>
        <taxon>Gunneridae</taxon>
        <taxon>Pentapetalae</taxon>
        <taxon>rosids</taxon>
        <taxon>fabids</taxon>
        <taxon>Rosales</taxon>
        <taxon>Rosaceae</taxon>
        <taxon>Amygdaloideae</taxon>
        <taxon>Maleae</taxon>
        <taxon>Malus</taxon>
    </lineage>
</organism>
<proteinExistence type="predicted"/>
<evidence type="ECO:0000313" key="2">
    <source>
        <dbReference type="Proteomes" id="UP000290289"/>
    </source>
</evidence>
<keyword evidence="2" id="KW-1185">Reference proteome</keyword>
<sequence>MLGELVTIMSLLGPILDTVRLVQPPKRIHVASVEGSPYAKCAWLSFPLDIPLKGLTSPSPLAWANDTAENLPSSSFDVFL</sequence>
<gene>
    <name evidence="1" type="ORF">DVH24_008049</name>
</gene>
<dbReference type="AlphaFoldDB" id="A0A498JI59"/>